<dbReference type="PANTHER" id="PTHR34582">
    <property type="entry name" value="UPF0702 TRANSMEMBRANE PROTEIN YCAP"/>
    <property type="match status" value="1"/>
</dbReference>
<organism evidence="8 9">
    <name type="scientific">Trueperella pecoris</name>
    <dbReference type="NCBI Taxonomy" id="2733571"/>
    <lineage>
        <taxon>Bacteria</taxon>
        <taxon>Bacillati</taxon>
        <taxon>Actinomycetota</taxon>
        <taxon>Actinomycetes</taxon>
        <taxon>Actinomycetales</taxon>
        <taxon>Actinomycetaceae</taxon>
        <taxon>Trueperella</taxon>
    </lineage>
</organism>
<sequence length="199" mass="21264">MVIVKEINALTFGELLGITGFQALAIVVGTIAMYTFLLVLLRVLGQRVSARLSTYDMAAIIIIGAIAGRATLGHTPTLAGGVVALLTLFSVRAVLGFLRLNPRGNSIINNPPIVVMAGTTIFTEALREAHVSQDELWMALRQAGVRNDDEVAAVVLEPNGSFSVLRRGVPIDPRILAHTRGQDLIPPAFLGDKRFGDLA</sequence>
<evidence type="ECO:0000256" key="4">
    <source>
        <dbReference type="ARBA" id="ARBA00022692"/>
    </source>
</evidence>
<dbReference type="InterPro" id="IPR023090">
    <property type="entry name" value="UPF0702_alpha/beta_dom_sf"/>
</dbReference>
<comment type="similarity">
    <text evidence="2">Belongs to the UPF0702 family.</text>
</comment>
<keyword evidence="4" id="KW-0812">Transmembrane</keyword>
<gene>
    <name evidence="8" type="ORF">INS88_06345</name>
</gene>
<reference evidence="8 9" key="1">
    <citation type="submission" date="2020-10" db="EMBL/GenBank/DDBJ databases">
        <title>Trueperella pecoris sp. nov. isolated from bovine and porcine specimens.</title>
        <authorList>
            <person name="Schoenecker L."/>
            <person name="Schnydrig P."/>
            <person name="Brodard I."/>
            <person name="Thomann A."/>
            <person name="Hemphill A."/>
            <person name="Rodriguez-Campos S."/>
            <person name="Perreten V."/>
            <person name="Jores J."/>
            <person name="Kittl S."/>
        </authorList>
    </citation>
    <scope>NUCLEOTIDE SEQUENCE [LARGE SCALE GENOMIC DNA]</scope>
    <source>
        <strain evidence="8 9">15A0121</strain>
    </source>
</reference>
<evidence type="ECO:0000256" key="6">
    <source>
        <dbReference type="ARBA" id="ARBA00023136"/>
    </source>
</evidence>
<name>A0A7M1QUT0_9ACTO</name>
<dbReference type="InterPro" id="IPR007353">
    <property type="entry name" value="DUF421"/>
</dbReference>
<dbReference type="Pfam" id="PF04239">
    <property type="entry name" value="DUF421"/>
    <property type="match status" value="1"/>
</dbReference>
<dbReference type="PANTHER" id="PTHR34582:SF6">
    <property type="entry name" value="UPF0702 TRANSMEMBRANE PROTEIN YCAP"/>
    <property type="match status" value="1"/>
</dbReference>
<comment type="subcellular location">
    <subcellularLocation>
        <location evidence="1">Cell membrane</location>
        <topology evidence="1">Multi-pass membrane protein</topology>
    </subcellularLocation>
</comment>
<dbReference type="EMBL" id="CP063213">
    <property type="protein sequence ID" value="QOR44917.1"/>
    <property type="molecule type" value="Genomic_DNA"/>
</dbReference>
<keyword evidence="3" id="KW-1003">Cell membrane</keyword>
<dbReference type="AlphaFoldDB" id="A0A7M1QUT0"/>
<keyword evidence="5" id="KW-1133">Transmembrane helix</keyword>
<dbReference type="RefSeq" id="WP_197550723.1">
    <property type="nucleotide sequence ID" value="NZ_CP063213.1"/>
</dbReference>
<protein>
    <submittedName>
        <fullName evidence="8">DUF421 domain-containing protein</fullName>
    </submittedName>
</protein>
<evidence type="ECO:0000256" key="2">
    <source>
        <dbReference type="ARBA" id="ARBA00006448"/>
    </source>
</evidence>
<evidence type="ECO:0000256" key="3">
    <source>
        <dbReference type="ARBA" id="ARBA00022475"/>
    </source>
</evidence>
<keyword evidence="6" id="KW-0472">Membrane</keyword>
<evidence type="ECO:0000313" key="9">
    <source>
        <dbReference type="Proteomes" id="UP000595053"/>
    </source>
</evidence>
<evidence type="ECO:0000256" key="5">
    <source>
        <dbReference type="ARBA" id="ARBA00022989"/>
    </source>
</evidence>
<dbReference type="Proteomes" id="UP000595053">
    <property type="component" value="Chromosome"/>
</dbReference>
<dbReference type="Gene3D" id="3.30.240.20">
    <property type="entry name" value="bsu07140 like domains"/>
    <property type="match status" value="1"/>
</dbReference>
<accession>A0A8A5UDM2</accession>
<feature type="domain" description="YetF C-terminal" evidence="7">
    <location>
        <begin position="105"/>
        <end position="169"/>
    </location>
</feature>
<proteinExistence type="inferred from homology"/>
<evidence type="ECO:0000313" key="8">
    <source>
        <dbReference type="EMBL" id="QOR44917.1"/>
    </source>
</evidence>
<evidence type="ECO:0000256" key="1">
    <source>
        <dbReference type="ARBA" id="ARBA00004651"/>
    </source>
</evidence>
<evidence type="ECO:0000259" key="7">
    <source>
        <dbReference type="Pfam" id="PF04239"/>
    </source>
</evidence>
<accession>A0A7M1QUT0</accession>
<dbReference type="GO" id="GO:0005886">
    <property type="term" value="C:plasma membrane"/>
    <property type="evidence" value="ECO:0007669"/>
    <property type="project" value="UniProtKB-SubCell"/>
</dbReference>
<keyword evidence="9" id="KW-1185">Reference proteome</keyword>